<feature type="non-terminal residue" evidence="7">
    <location>
        <position position="1"/>
    </location>
</feature>
<dbReference type="PROSITE" id="PS00678">
    <property type="entry name" value="WD_REPEATS_1"/>
    <property type="match status" value="1"/>
</dbReference>
<dbReference type="PROSITE" id="PS50294">
    <property type="entry name" value="WD_REPEATS_REGION"/>
    <property type="match status" value="8"/>
</dbReference>
<feature type="repeat" description="WD" evidence="3">
    <location>
        <begin position="742"/>
        <end position="783"/>
    </location>
</feature>
<accession>A0A8T4IQN6</accession>
<evidence type="ECO:0000256" key="3">
    <source>
        <dbReference type="PROSITE-ProRule" id="PRU00221"/>
    </source>
</evidence>
<feature type="repeat" description="WD" evidence="3">
    <location>
        <begin position="704"/>
        <end position="736"/>
    </location>
</feature>
<dbReference type="PROSITE" id="PS50082">
    <property type="entry name" value="WD_REPEATS_2"/>
    <property type="match status" value="10"/>
</dbReference>
<feature type="region of interest" description="Disordered" evidence="4">
    <location>
        <begin position="783"/>
        <end position="833"/>
    </location>
</feature>
<feature type="compositionally biased region" description="Polar residues" evidence="4">
    <location>
        <begin position="783"/>
        <end position="795"/>
    </location>
</feature>
<keyword evidence="5" id="KW-0472">Membrane</keyword>
<dbReference type="PANTHER" id="PTHR44129">
    <property type="entry name" value="WD REPEAT-CONTAINING PROTEIN POP1"/>
    <property type="match status" value="1"/>
</dbReference>
<dbReference type="PRINTS" id="PR00320">
    <property type="entry name" value="GPROTEINBRPT"/>
</dbReference>
<gene>
    <name evidence="7" type="ORF">KDA82_07510</name>
</gene>
<feature type="repeat" description="WD" evidence="3">
    <location>
        <begin position="453"/>
        <end position="493"/>
    </location>
</feature>
<dbReference type="InterPro" id="IPR020472">
    <property type="entry name" value="WD40_PAC1"/>
</dbReference>
<feature type="region of interest" description="Disordered" evidence="4">
    <location>
        <begin position="865"/>
        <end position="887"/>
    </location>
</feature>
<sequence>RAGLVPALRDDPVAERRPSVVRLLSPGERPASTLGHLLAPQDAVGETVVIVDQFEEAFALCQDAAERSAFFGALLAARSAGSRLRVVVAVRADFFGRCAEHRGLAEALREASVLVGPMGREELREAVVKPAQSTGLIVERALTARIVEEVADEPGGLPLMSHALLETWRRRSGKALTVAGYEAAGGLHGAIAQTAEELYARLAPAQAVVLRRLLLRLVTPGDGAPDTRRPAEREELLPSGHGEAEAESVLEALVRARLVILDGTRADLAHEAVLTAWPRLREWIEEDRERLRVHRRMTEAAGTWQELGRDAGALYRGTQLALLREWLARPGAREELNPRERAFADASIAAQDAEQNRALRTARRLRVLALALAGLLVAVTVVGTVAVRERSQAERAQRVAQSRQLAAQALSMANTRQKTAILLSVEAYRLAPTWEARSAVLSMDAYKDYRAKLLGHTGTLFDLAYGRDGLLATVGQDRKLMLWDTERGKQQLEVDGLTASWRAVAVTKDGRWAATGGDRGSVVLWDLKTRKKSASLSSGTDRVRDLAFSPDGRSLAVVGTEGEVEVLGVHEHSRTQTFDGHSGTVNAVAFSPDGRTLATAGADHTVRLWKADTGTSTATLRGHSRSVDGLAFSPDGRTLASTGADSTLRLWDAREHTRQATLTGHEGPINAVAFASDGRTLATAGDDDTVMLWDARGHYRRAVLTGHTGDLRSLAFRPGGSRLAAGGSDGTISMWDPTRVPMAGHTDEVNDVAFSPDGSTLASAGSDGATVLWNSADRTRQATLDNGDDSVNSIAFSPDGRTLATGGDAGEPGEGGLTLWDLGSEPEREKHGKRVGRGDFKLVAYSPDGRTLVTVTSDNTLALRDAQRPEEATELPAASTTDPATDVAFTPDSRTLAVTLRSGDTTLWDLAERKKRATFPGTDGASWSAAFSPDGRTLAISGARDTVALWDVAAHDLVATLVGHSGPSYDLAFSPDGRTLAAATPETTTVLWDVEKRTPRASLNGHTRPVRSLDFSPDGETLVTGSDDRTAMLWITDPHRKVRELCDIAKLNFSREDWKRYFPDTAYHETCPVGDLPADP</sequence>
<name>A0A8T4IQN6_9ACTN</name>
<feature type="repeat" description="WD" evidence="3">
    <location>
        <begin position="620"/>
        <end position="661"/>
    </location>
</feature>
<feature type="repeat" description="WD" evidence="3">
    <location>
        <begin position="494"/>
        <end position="535"/>
    </location>
</feature>
<feature type="region of interest" description="Disordered" evidence="4">
    <location>
        <begin position="222"/>
        <end position="242"/>
    </location>
</feature>
<dbReference type="InterPro" id="IPR036322">
    <property type="entry name" value="WD40_repeat_dom_sf"/>
</dbReference>
<dbReference type="InterPro" id="IPR049052">
    <property type="entry name" value="nSTAND1"/>
</dbReference>
<feature type="repeat" description="WD" evidence="3">
    <location>
        <begin position="578"/>
        <end position="619"/>
    </location>
</feature>
<dbReference type="InterPro" id="IPR019775">
    <property type="entry name" value="WD40_repeat_CS"/>
</dbReference>
<keyword evidence="2" id="KW-0677">Repeat</keyword>
<feature type="repeat" description="WD" evidence="3">
    <location>
        <begin position="662"/>
        <end position="694"/>
    </location>
</feature>
<dbReference type="InterPro" id="IPR015943">
    <property type="entry name" value="WD40/YVTN_repeat-like_dom_sf"/>
</dbReference>
<feature type="compositionally biased region" description="Basic and acidic residues" evidence="4">
    <location>
        <begin position="225"/>
        <end position="236"/>
    </location>
</feature>
<feature type="compositionally biased region" description="Gly residues" evidence="4">
    <location>
        <begin position="807"/>
        <end position="816"/>
    </location>
</feature>
<keyword evidence="1 3" id="KW-0853">WD repeat</keyword>
<evidence type="ECO:0000313" key="7">
    <source>
        <dbReference type="EMBL" id="MBR7672863.1"/>
    </source>
</evidence>
<evidence type="ECO:0000256" key="1">
    <source>
        <dbReference type="ARBA" id="ARBA00022574"/>
    </source>
</evidence>
<keyword evidence="5" id="KW-1133">Transmembrane helix</keyword>
<feature type="repeat" description="WD" evidence="3">
    <location>
        <begin position="961"/>
        <end position="1002"/>
    </location>
</feature>
<dbReference type="CDD" id="cd00200">
    <property type="entry name" value="WD40"/>
    <property type="match status" value="2"/>
</dbReference>
<proteinExistence type="predicted"/>
<feature type="domain" description="Novel STAND NTPase 1" evidence="6">
    <location>
        <begin position="1"/>
        <end position="311"/>
    </location>
</feature>
<dbReference type="Pfam" id="PF20703">
    <property type="entry name" value="nSTAND1"/>
    <property type="match status" value="1"/>
</dbReference>
<reference evidence="7" key="1">
    <citation type="submission" date="2021-04" db="EMBL/GenBank/DDBJ databases">
        <title>Sequencing of actinobacteria type strains.</title>
        <authorList>
            <person name="Nguyen G.-S."/>
            <person name="Wentzel A."/>
        </authorList>
    </citation>
    <scope>NUCLEOTIDE SEQUENCE</scope>
    <source>
        <strain evidence="7">DSM 42095</strain>
    </source>
</reference>
<evidence type="ECO:0000256" key="5">
    <source>
        <dbReference type="SAM" id="Phobius"/>
    </source>
</evidence>
<dbReference type="InterPro" id="IPR050349">
    <property type="entry name" value="WD_LIS1/nudF_dynein_reg"/>
</dbReference>
<dbReference type="InterPro" id="IPR001680">
    <property type="entry name" value="WD40_rpt"/>
</dbReference>
<feature type="repeat" description="WD" evidence="3">
    <location>
        <begin position="1003"/>
        <end position="1034"/>
    </location>
</feature>
<feature type="repeat" description="WD" evidence="3">
    <location>
        <begin position="919"/>
        <end position="960"/>
    </location>
</feature>
<comment type="caution">
    <text evidence="7">The sequence shown here is derived from an EMBL/GenBank/DDBJ whole genome shotgun (WGS) entry which is preliminary data.</text>
</comment>
<dbReference type="Pfam" id="PF00400">
    <property type="entry name" value="WD40"/>
    <property type="match status" value="11"/>
</dbReference>
<feature type="transmembrane region" description="Helical" evidence="5">
    <location>
        <begin position="367"/>
        <end position="387"/>
    </location>
</feature>
<dbReference type="EMBL" id="JAGSMN010000143">
    <property type="protein sequence ID" value="MBR7672863.1"/>
    <property type="molecule type" value="Genomic_DNA"/>
</dbReference>
<keyword evidence="8" id="KW-1185">Reference proteome</keyword>
<organism evidence="7 8">
    <name type="scientific">Streptomyces daliensis</name>
    <dbReference type="NCBI Taxonomy" id="299421"/>
    <lineage>
        <taxon>Bacteria</taxon>
        <taxon>Bacillati</taxon>
        <taxon>Actinomycetota</taxon>
        <taxon>Actinomycetes</taxon>
        <taxon>Kitasatosporales</taxon>
        <taxon>Streptomycetaceae</taxon>
        <taxon>Streptomyces</taxon>
    </lineage>
</organism>
<evidence type="ECO:0000259" key="6">
    <source>
        <dbReference type="Pfam" id="PF20703"/>
    </source>
</evidence>
<dbReference type="SMART" id="SM00320">
    <property type="entry name" value="WD40"/>
    <property type="match status" value="14"/>
</dbReference>
<dbReference type="SUPFAM" id="SSF50978">
    <property type="entry name" value="WD40 repeat-like"/>
    <property type="match status" value="2"/>
</dbReference>
<evidence type="ECO:0000313" key="8">
    <source>
        <dbReference type="Proteomes" id="UP000675554"/>
    </source>
</evidence>
<dbReference type="SUPFAM" id="SSF101908">
    <property type="entry name" value="Putative isomerase YbhE"/>
    <property type="match status" value="1"/>
</dbReference>
<protein>
    <submittedName>
        <fullName evidence="7">WD40 repeat domain-containing protein</fullName>
    </submittedName>
</protein>
<dbReference type="AlphaFoldDB" id="A0A8T4IQN6"/>
<keyword evidence="5" id="KW-0812">Transmembrane</keyword>
<dbReference type="Proteomes" id="UP000675554">
    <property type="component" value="Unassembled WGS sequence"/>
</dbReference>
<evidence type="ECO:0000256" key="2">
    <source>
        <dbReference type="ARBA" id="ARBA00022737"/>
    </source>
</evidence>
<dbReference type="Gene3D" id="2.130.10.10">
    <property type="entry name" value="YVTN repeat-like/Quinoprotein amine dehydrogenase"/>
    <property type="match status" value="4"/>
</dbReference>
<evidence type="ECO:0000256" key="4">
    <source>
        <dbReference type="SAM" id="MobiDB-lite"/>
    </source>
</evidence>